<accession>A0A9D3MT96</accession>
<dbReference type="AlphaFoldDB" id="A0A9D3MT96"/>
<evidence type="ECO:0000313" key="2">
    <source>
        <dbReference type="EMBL" id="KAG5853432.1"/>
    </source>
</evidence>
<evidence type="ECO:0000313" key="3">
    <source>
        <dbReference type="Proteomes" id="UP001044222"/>
    </source>
</evidence>
<proteinExistence type="predicted"/>
<organism evidence="2 3">
    <name type="scientific">Anguilla anguilla</name>
    <name type="common">European freshwater eel</name>
    <name type="synonym">Muraena anguilla</name>
    <dbReference type="NCBI Taxonomy" id="7936"/>
    <lineage>
        <taxon>Eukaryota</taxon>
        <taxon>Metazoa</taxon>
        <taxon>Chordata</taxon>
        <taxon>Craniata</taxon>
        <taxon>Vertebrata</taxon>
        <taxon>Euteleostomi</taxon>
        <taxon>Actinopterygii</taxon>
        <taxon>Neopterygii</taxon>
        <taxon>Teleostei</taxon>
        <taxon>Anguilliformes</taxon>
        <taxon>Anguillidae</taxon>
        <taxon>Anguilla</taxon>
    </lineage>
</organism>
<sequence>MSEPITARRLSKELTQIKPLESGERRQAARRGRRGSGGVNSQLAGREPSARRSARDPHCGHQGGDGEGRTAALTAERGALRSHAS</sequence>
<feature type="region of interest" description="Disordered" evidence="1">
    <location>
        <begin position="1"/>
        <end position="85"/>
    </location>
</feature>
<evidence type="ECO:0000256" key="1">
    <source>
        <dbReference type="SAM" id="MobiDB-lite"/>
    </source>
</evidence>
<gene>
    <name evidence="2" type="ORF">ANANG_G00073350</name>
</gene>
<reference evidence="2" key="1">
    <citation type="submission" date="2021-01" db="EMBL/GenBank/DDBJ databases">
        <title>A chromosome-scale assembly of European eel, Anguilla anguilla.</title>
        <authorList>
            <person name="Henkel C."/>
            <person name="Jong-Raadsen S.A."/>
            <person name="Dufour S."/>
            <person name="Weltzien F.-A."/>
            <person name="Palstra A.P."/>
            <person name="Pelster B."/>
            <person name="Spaink H.P."/>
            <person name="Van Den Thillart G.E."/>
            <person name="Jansen H."/>
            <person name="Zahm M."/>
            <person name="Klopp C."/>
            <person name="Cedric C."/>
            <person name="Louis A."/>
            <person name="Berthelot C."/>
            <person name="Parey E."/>
            <person name="Roest Crollius H."/>
            <person name="Montfort J."/>
            <person name="Robinson-Rechavi M."/>
            <person name="Bucao C."/>
            <person name="Bouchez O."/>
            <person name="Gislard M."/>
            <person name="Lluch J."/>
            <person name="Milhes M."/>
            <person name="Lampietro C."/>
            <person name="Lopez Roques C."/>
            <person name="Donnadieu C."/>
            <person name="Braasch I."/>
            <person name="Desvignes T."/>
            <person name="Postlethwait J."/>
            <person name="Bobe J."/>
            <person name="Guiguen Y."/>
            <person name="Dirks R."/>
        </authorList>
    </citation>
    <scope>NUCLEOTIDE SEQUENCE</scope>
    <source>
        <strain evidence="2">Tag_6206</strain>
        <tissue evidence="2">Liver</tissue>
    </source>
</reference>
<dbReference type="EMBL" id="JAFIRN010000003">
    <property type="protein sequence ID" value="KAG5853432.1"/>
    <property type="molecule type" value="Genomic_DNA"/>
</dbReference>
<protein>
    <submittedName>
        <fullName evidence="2">Uncharacterized protein</fullName>
    </submittedName>
</protein>
<keyword evidence="3" id="KW-1185">Reference proteome</keyword>
<comment type="caution">
    <text evidence="2">The sequence shown here is derived from an EMBL/GenBank/DDBJ whole genome shotgun (WGS) entry which is preliminary data.</text>
</comment>
<dbReference type="Proteomes" id="UP001044222">
    <property type="component" value="Unassembled WGS sequence"/>
</dbReference>
<feature type="compositionally biased region" description="Basic and acidic residues" evidence="1">
    <location>
        <begin position="48"/>
        <end position="68"/>
    </location>
</feature>
<name>A0A9D3MT96_ANGAN</name>